<name>A0A449GGY9_NOCFR</name>
<evidence type="ECO:0000259" key="2">
    <source>
        <dbReference type="Pfam" id="PF13360"/>
    </source>
</evidence>
<dbReference type="EMBL" id="CAACYE010000005">
    <property type="protein sequence ID" value="VFA85014.1"/>
    <property type="molecule type" value="Genomic_DNA"/>
</dbReference>
<organism evidence="3">
    <name type="scientific">Nocardia farcinica</name>
    <dbReference type="NCBI Taxonomy" id="37329"/>
    <lineage>
        <taxon>Bacteria</taxon>
        <taxon>Bacillati</taxon>
        <taxon>Actinomycetota</taxon>
        <taxon>Actinomycetes</taxon>
        <taxon>Mycobacteriales</taxon>
        <taxon>Nocardiaceae</taxon>
        <taxon>Nocardia</taxon>
    </lineage>
</organism>
<dbReference type="Pfam" id="PF13360">
    <property type="entry name" value="PQQ_2"/>
    <property type="match status" value="1"/>
</dbReference>
<dbReference type="SUPFAM" id="SSF50998">
    <property type="entry name" value="Quinoprotein alcohol dehydrogenase-like"/>
    <property type="match status" value="1"/>
</dbReference>
<feature type="chain" id="PRO_5030094402" evidence="1">
    <location>
        <begin position="21"/>
        <end position="396"/>
    </location>
</feature>
<dbReference type="InterPro" id="IPR011047">
    <property type="entry name" value="Quinoprotein_ADH-like_sf"/>
</dbReference>
<evidence type="ECO:0000313" key="3">
    <source>
        <dbReference type="EMBL" id="VFA85014.1"/>
    </source>
</evidence>
<dbReference type="AlphaFoldDB" id="A0A449GGY9"/>
<dbReference type="Gene3D" id="2.130.10.10">
    <property type="entry name" value="YVTN repeat-like/Quinoprotein amine dehydrogenase"/>
    <property type="match status" value="1"/>
</dbReference>
<keyword evidence="1" id="KW-0732">Signal</keyword>
<feature type="signal peptide" evidence="1">
    <location>
        <begin position="1"/>
        <end position="20"/>
    </location>
</feature>
<reference evidence="3" key="1">
    <citation type="submission" date="2019-02" db="EMBL/GenBank/DDBJ databases">
        <authorList>
            <consortium name="Pathogen Informatics"/>
        </authorList>
    </citation>
    <scope>NUCLEOTIDE SEQUENCE</scope>
    <source>
        <strain evidence="3">3012STDY6733949</strain>
    </source>
</reference>
<dbReference type="InterPro" id="IPR015943">
    <property type="entry name" value="WD40/YVTN_repeat-like_dom_sf"/>
</dbReference>
<feature type="domain" description="Pyrrolo-quinoline quinone repeat" evidence="2">
    <location>
        <begin position="76"/>
        <end position="301"/>
    </location>
</feature>
<dbReference type="RefSeq" id="WP_137353313.1">
    <property type="nucleotide sequence ID" value="NZ_CAACYE020000001.1"/>
</dbReference>
<evidence type="ECO:0000256" key="1">
    <source>
        <dbReference type="SAM" id="SignalP"/>
    </source>
</evidence>
<sequence>MGGNISVRVLARVVVGVALALTMAACGLGAPDAQGPGGPPDAPVLDLAAIRTLEVGAHREIGVTETGLYTVTEDAVVGFAPDGARQWTLRKDGARPDTDRVRPVLFQPVLLVGWEGTPGLVAYSTETGEQLWSTAAEEWTQGDTADGTVTFADARTGTQAWSVSLASFGCPPTEDALVPVWIRDVVLVRCHTATAPDGKGADQRVAALDPRDGAVRWQRQLTGGDHVAVESRNTLAVKLSSGETDVLDITTGEPLARRPAAPGSRYRLPRPDGVSLVMDSTTLAENTAMRLEEADGRVRWTAPLDEREEVLPLTAAVSSNVLLATMRKRLGDNAVSLVAYDMGDGTRTLVAGPGPSVRDEQPTLTMALARRDNPTMAPWGLLVPGADGTVAVVPAE</sequence>
<protein>
    <submittedName>
        <fullName evidence="3">PQQ enzyme repeat</fullName>
    </submittedName>
</protein>
<accession>A0A449GGY9</accession>
<dbReference type="InterPro" id="IPR002372">
    <property type="entry name" value="PQQ_rpt_dom"/>
</dbReference>
<proteinExistence type="predicted"/>
<dbReference type="PANTHER" id="PTHR34512:SF30">
    <property type="entry name" value="OUTER MEMBRANE PROTEIN ASSEMBLY FACTOR BAMB"/>
    <property type="match status" value="1"/>
</dbReference>
<gene>
    <name evidence="3" type="ORF">NCTC1935_02849</name>
</gene>
<dbReference type="PANTHER" id="PTHR34512">
    <property type="entry name" value="CELL SURFACE PROTEIN"/>
    <property type="match status" value="1"/>
</dbReference>